<feature type="transmembrane region" description="Helical" evidence="4">
    <location>
        <begin position="14"/>
        <end position="38"/>
    </location>
</feature>
<dbReference type="Gene3D" id="1.10.8.60">
    <property type="match status" value="1"/>
</dbReference>
<keyword evidence="3" id="KW-0547">Nucleotide-binding</keyword>
<comment type="subcellular location">
    <subcellularLocation>
        <location evidence="1">Membrane</location>
    </subcellularLocation>
</comment>
<organism evidence="6 7">
    <name type="scientific">Candidatus Phytoplasma meliae</name>
    <dbReference type="NCBI Taxonomy" id="1848402"/>
    <lineage>
        <taxon>Bacteria</taxon>
        <taxon>Bacillati</taxon>
        <taxon>Mycoplasmatota</taxon>
        <taxon>Mollicutes</taxon>
        <taxon>Acholeplasmatales</taxon>
        <taxon>Acholeplasmataceae</taxon>
        <taxon>Candidatus Phytoplasma</taxon>
        <taxon>16SrXIII (Mexican periwinkle virescence group)</taxon>
    </lineage>
</organism>
<dbReference type="PANTHER" id="PTHR23076">
    <property type="entry name" value="METALLOPROTEASE M41 FTSH"/>
    <property type="match status" value="1"/>
</dbReference>
<evidence type="ECO:0000259" key="5">
    <source>
        <dbReference type="SMART" id="SM00382"/>
    </source>
</evidence>
<evidence type="ECO:0000313" key="7">
    <source>
        <dbReference type="Proteomes" id="UP001195571"/>
    </source>
</evidence>
<protein>
    <submittedName>
        <fullName evidence="6">AAA family ATPase</fullName>
    </submittedName>
</protein>
<feature type="domain" description="AAA+ ATPase" evidence="5">
    <location>
        <begin position="212"/>
        <end position="351"/>
    </location>
</feature>
<dbReference type="InterPro" id="IPR003960">
    <property type="entry name" value="ATPase_AAA_CS"/>
</dbReference>
<comment type="caution">
    <text evidence="6">The sequence shown here is derived from an EMBL/GenBank/DDBJ whole genome shotgun (WGS) entry which is preliminary data.</text>
</comment>
<dbReference type="Gene3D" id="3.40.50.300">
    <property type="entry name" value="P-loop containing nucleotide triphosphate hydrolases"/>
    <property type="match status" value="1"/>
</dbReference>
<dbReference type="PROSITE" id="PS00674">
    <property type="entry name" value="AAA"/>
    <property type="match status" value="1"/>
</dbReference>
<comment type="similarity">
    <text evidence="3">Belongs to the AAA ATPase family.</text>
</comment>
<proteinExistence type="inferred from homology"/>
<keyword evidence="7" id="KW-1185">Reference proteome</keyword>
<name>A0ABS5CY12_9MOLU</name>
<dbReference type="InterPro" id="IPR003959">
    <property type="entry name" value="ATPase_AAA_core"/>
</dbReference>
<dbReference type="CDD" id="cd19501">
    <property type="entry name" value="RecA-like_FtsH"/>
    <property type="match status" value="1"/>
</dbReference>
<keyword evidence="2" id="KW-1003">Cell membrane</keyword>
<dbReference type="SUPFAM" id="SSF140990">
    <property type="entry name" value="FtsH protease domain-like"/>
    <property type="match status" value="1"/>
</dbReference>
<reference evidence="6" key="1">
    <citation type="submission" date="2021-04" db="EMBL/GenBank/DDBJ databases">
        <title>Genomic features of Candidatus Phytoplasma meliae isolate ChTYXIII (1SrXIII-G).</title>
        <authorList>
            <person name="Fernandez F.D."/>
            <person name="Conci L.R."/>
        </authorList>
    </citation>
    <scope>NUCLEOTIDE SEQUENCE [LARGE SCALE GENOMIC DNA]</scope>
    <source>
        <strain evidence="6">ChTYXIII-Mo</strain>
    </source>
</reference>
<evidence type="ECO:0000256" key="4">
    <source>
        <dbReference type="SAM" id="Phobius"/>
    </source>
</evidence>
<dbReference type="SMART" id="SM00382">
    <property type="entry name" value="AAA"/>
    <property type="match status" value="1"/>
</dbReference>
<dbReference type="Proteomes" id="UP001195571">
    <property type="component" value="Unassembled WGS sequence"/>
</dbReference>
<keyword evidence="3" id="KW-0067">ATP-binding</keyword>
<keyword evidence="4" id="KW-1133">Transmembrane helix</keyword>
<evidence type="ECO:0000313" key="6">
    <source>
        <dbReference type="EMBL" id="MBP5835861.1"/>
    </source>
</evidence>
<feature type="transmembrane region" description="Helical" evidence="4">
    <location>
        <begin position="132"/>
        <end position="150"/>
    </location>
</feature>
<evidence type="ECO:0000256" key="3">
    <source>
        <dbReference type="RuleBase" id="RU003651"/>
    </source>
</evidence>
<gene>
    <name evidence="6" type="ORF">CHTY_001290</name>
</gene>
<dbReference type="InterPro" id="IPR037219">
    <property type="entry name" value="Peptidase_M41-like"/>
</dbReference>
<keyword evidence="4" id="KW-0812">Transmembrane</keyword>
<evidence type="ECO:0000256" key="1">
    <source>
        <dbReference type="ARBA" id="ARBA00004370"/>
    </source>
</evidence>
<dbReference type="Pfam" id="PF00004">
    <property type="entry name" value="AAA"/>
    <property type="match status" value="1"/>
</dbReference>
<dbReference type="SUPFAM" id="SSF52540">
    <property type="entry name" value="P-loop containing nucleoside triphosphate hydrolases"/>
    <property type="match status" value="1"/>
</dbReference>
<dbReference type="InterPro" id="IPR027417">
    <property type="entry name" value="P-loop_NTPase"/>
</dbReference>
<evidence type="ECO:0000256" key="2">
    <source>
        <dbReference type="ARBA" id="ARBA00022475"/>
    </source>
</evidence>
<dbReference type="EMBL" id="JACAOD020000005">
    <property type="protein sequence ID" value="MBP5835861.1"/>
    <property type="molecule type" value="Genomic_DNA"/>
</dbReference>
<sequence>MFFFLKSFCIKNKIIFYLLLFAIFIILTLITFEIFYFMKEYISLKGASLINFYELIDKIKTQDIKKIHYTYKNNYNFFFKDHYLIQAESYQHQKYYCQIPTSFYSNFLFYINKYKSFSTIVISDTKYNFLEVYIRIVFFLSSFIFMFYIASNLGKLLFHYRNSFSHHLYQNQKKTNITFHHIAGLITEKIEIQEFIDFLKQPQKYQNIGLTIPKGVLLEGPPGTGKTLLAQALANKADVPFYSFSGSEFVEIYVGLGASRIRNLFQEIKNNSPCVLFIDEIDTLGAKRGISLHSVHQEKDQTLNQLLTEMDGFNPLTQIVVIAATNRVDILDPALLRPGRFDRIIKINLPDLEARKAILTLHAQNKKIAKNFDFSYLAQQTQGLNGAQLAAILNEASILTLRLKQEFIDEKILEQALNRLLMGFNPKYHKHSLEEQKIISYHEAGRAIISLKVPLAPKLKEFTRDSHKIQKDYHSNCLEQNFDLTSLQKKIALITYYLGGKAAEQLIFNDFFDLFDDFNQTKIIAQLILDKYTINDINSLNVTNMMNPAIKHIISFCFSEAQQIIKANQTLLTTIAQTLLQQENVNLDDINGLS</sequence>
<keyword evidence="4" id="KW-0472">Membrane</keyword>
<dbReference type="Gene3D" id="1.20.58.760">
    <property type="entry name" value="Peptidase M41"/>
    <property type="match status" value="1"/>
</dbReference>
<accession>A0ABS5CY12</accession>
<dbReference type="InterPro" id="IPR003593">
    <property type="entry name" value="AAA+_ATPase"/>
</dbReference>
<dbReference type="PANTHER" id="PTHR23076:SF113">
    <property type="entry name" value="ATP-DEPENDENT ZINC METALLOPROTEASE FTSH 1, CHLOROPLASTIC-RELATED"/>
    <property type="match status" value="1"/>
</dbReference>